<reference evidence="3 4" key="1">
    <citation type="submission" date="2022-06" db="EMBL/GenBank/DDBJ databases">
        <title>Halogeometricum sp. a new haloarchaeum isolate from saline soil.</title>
        <authorList>
            <person name="Strakova D."/>
            <person name="Galisteo C."/>
            <person name="Sanchez-Porro C."/>
            <person name="Ventosa A."/>
        </authorList>
    </citation>
    <scope>NUCLEOTIDE SEQUENCE [LARGE SCALE GENOMIC DNA]</scope>
    <source>
        <strain evidence="4">S3BR25-2</strain>
    </source>
</reference>
<dbReference type="SUPFAM" id="SSF56349">
    <property type="entry name" value="DNA breaking-rejoining enzymes"/>
    <property type="match status" value="1"/>
</dbReference>
<accession>A0ABU2G5L8</accession>
<name>A0ABU2G5L8_9EURY</name>
<evidence type="ECO:0000259" key="2">
    <source>
        <dbReference type="PROSITE" id="PS51898"/>
    </source>
</evidence>
<sequence>MSTIGFRPCDIEDSRVQWFDTENENDAHLSLPREEDSKAGKRNRSGKISPEAARVFNYWLEERKEDPAYEGTDAVWLNQKNKPYSARSLRYQLMSLQRAAGMNVEERENGWYMIRRGVGTDIINKEGDIITLMHQLRIDRYETAMRYVMTADQAADRYFSRR</sequence>
<keyword evidence="1" id="KW-0233">DNA recombination</keyword>
<dbReference type="EMBL" id="JAMQOQ010000005">
    <property type="protein sequence ID" value="MDS0295776.1"/>
    <property type="molecule type" value="Genomic_DNA"/>
</dbReference>
<dbReference type="Proteomes" id="UP001254813">
    <property type="component" value="Unassembled WGS sequence"/>
</dbReference>
<dbReference type="InterPro" id="IPR011010">
    <property type="entry name" value="DNA_brk_join_enz"/>
</dbReference>
<evidence type="ECO:0000256" key="1">
    <source>
        <dbReference type="ARBA" id="ARBA00023172"/>
    </source>
</evidence>
<proteinExistence type="predicted"/>
<dbReference type="PROSITE" id="PS51898">
    <property type="entry name" value="TYR_RECOMBINASE"/>
    <property type="match status" value="1"/>
</dbReference>
<dbReference type="Pfam" id="PF00589">
    <property type="entry name" value="Phage_integrase"/>
    <property type="match status" value="1"/>
</dbReference>
<comment type="caution">
    <text evidence="3">The sequence shown here is derived from an EMBL/GenBank/DDBJ whole genome shotgun (WGS) entry which is preliminary data.</text>
</comment>
<gene>
    <name evidence="3" type="ORF">NDI79_16505</name>
</gene>
<evidence type="ECO:0000313" key="4">
    <source>
        <dbReference type="Proteomes" id="UP001254813"/>
    </source>
</evidence>
<feature type="domain" description="Tyr recombinase" evidence="2">
    <location>
        <begin position="1"/>
        <end position="160"/>
    </location>
</feature>
<dbReference type="RefSeq" id="WP_310929736.1">
    <property type="nucleotide sequence ID" value="NZ_JAMQOQ010000005.1"/>
</dbReference>
<dbReference type="InterPro" id="IPR002104">
    <property type="entry name" value="Integrase_catalytic"/>
</dbReference>
<evidence type="ECO:0000313" key="3">
    <source>
        <dbReference type="EMBL" id="MDS0295776.1"/>
    </source>
</evidence>
<keyword evidence="4" id="KW-1185">Reference proteome</keyword>
<dbReference type="InterPro" id="IPR013762">
    <property type="entry name" value="Integrase-like_cat_sf"/>
</dbReference>
<dbReference type="Gene3D" id="1.10.443.10">
    <property type="entry name" value="Intergrase catalytic core"/>
    <property type="match status" value="1"/>
</dbReference>
<organism evidence="3 4">
    <name type="scientific">Halogeometricum luteum</name>
    <dbReference type="NCBI Taxonomy" id="2950537"/>
    <lineage>
        <taxon>Archaea</taxon>
        <taxon>Methanobacteriati</taxon>
        <taxon>Methanobacteriota</taxon>
        <taxon>Stenosarchaea group</taxon>
        <taxon>Halobacteria</taxon>
        <taxon>Halobacteriales</taxon>
        <taxon>Haloferacaceae</taxon>
        <taxon>Halogeometricum</taxon>
    </lineage>
</organism>
<protein>
    <recommendedName>
        <fullName evidence="2">Tyr recombinase domain-containing protein</fullName>
    </recommendedName>
</protein>